<protein>
    <submittedName>
        <fullName evidence="1">Uncharacterized protein</fullName>
    </submittedName>
</protein>
<comment type="caution">
    <text evidence="1">The sequence shown here is derived from an EMBL/GenBank/DDBJ whole genome shotgun (WGS) entry which is preliminary data.</text>
</comment>
<gene>
    <name evidence="1" type="ORF">MENT_LOCUS21024</name>
</gene>
<name>A0A6V7V420_MELEN</name>
<dbReference type="AlphaFoldDB" id="A0A6V7V420"/>
<sequence length="86" mass="10258">MVVSKNDWARNFFSDPKKSEKMLIKNIKGRKIFELSIFRGRLVTTKVVRFKVRLFEYNYSKFYSNLYLVTKKVWVSGSPTFPKLVL</sequence>
<dbReference type="Proteomes" id="UP000580250">
    <property type="component" value="Unassembled WGS sequence"/>
</dbReference>
<reference evidence="1 2" key="1">
    <citation type="submission" date="2020-08" db="EMBL/GenBank/DDBJ databases">
        <authorList>
            <person name="Koutsovoulos G."/>
            <person name="Danchin GJ E."/>
        </authorList>
    </citation>
    <scope>NUCLEOTIDE SEQUENCE [LARGE SCALE GENOMIC DNA]</scope>
</reference>
<proteinExistence type="predicted"/>
<evidence type="ECO:0000313" key="2">
    <source>
        <dbReference type="Proteomes" id="UP000580250"/>
    </source>
</evidence>
<dbReference type="EMBL" id="CAJEWN010000156">
    <property type="protein sequence ID" value="CAD2169674.1"/>
    <property type="molecule type" value="Genomic_DNA"/>
</dbReference>
<evidence type="ECO:0000313" key="1">
    <source>
        <dbReference type="EMBL" id="CAD2169674.1"/>
    </source>
</evidence>
<organism evidence="1 2">
    <name type="scientific">Meloidogyne enterolobii</name>
    <name type="common">Root-knot nematode worm</name>
    <name type="synonym">Meloidogyne mayaguensis</name>
    <dbReference type="NCBI Taxonomy" id="390850"/>
    <lineage>
        <taxon>Eukaryota</taxon>
        <taxon>Metazoa</taxon>
        <taxon>Ecdysozoa</taxon>
        <taxon>Nematoda</taxon>
        <taxon>Chromadorea</taxon>
        <taxon>Rhabditida</taxon>
        <taxon>Tylenchina</taxon>
        <taxon>Tylenchomorpha</taxon>
        <taxon>Tylenchoidea</taxon>
        <taxon>Meloidogynidae</taxon>
        <taxon>Meloidogyninae</taxon>
        <taxon>Meloidogyne</taxon>
    </lineage>
</organism>
<accession>A0A6V7V420</accession>